<evidence type="ECO:0000256" key="2">
    <source>
        <dbReference type="SAM" id="SignalP"/>
    </source>
</evidence>
<dbReference type="InterPro" id="IPR036846">
    <property type="entry name" value="GM2-AP_sf"/>
</dbReference>
<dbReference type="GO" id="GO:0006689">
    <property type="term" value="P:ganglioside catabolic process"/>
    <property type="evidence" value="ECO:0007669"/>
    <property type="project" value="InterPro"/>
</dbReference>
<dbReference type="EMBL" id="BMAT01002557">
    <property type="protein sequence ID" value="GFS09148.1"/>
    <property type="molecule type" value="Genomic_DNA"/>
</dbReference>
<keyword evidence="5" id="KW-1185">Reference proteome</keyword>
<evidence type="ECO:0000256" key="1">
    <source>
        <dbReference type="ARBA" id="ARBA00022729"/>
    </source>
</evidence>
<feature type="domain" description="MD-2-related lipid-recognition" evidence="3">
    <location>
        <begin position="83"/>
        <end position="229"/>
    </location>
</feature>
<protein>
    <submittedName>
        <fullName evidence="4">Ganglioside GM2 activator</fullName>
    </submittedName>
</protein>
<feature type="signal peptide" evidence="2">
    <location>
        <begin position="1"/>
        <end position="21"/>
    </location>
</feature>
<feature type="chain" id="PRO_5044022526" evidence="2">
    <location>
        <begin position="22"/>
        <end position="232"/>
    </location>
</feature>
<evidence type="ECO:0000313" key="5">
    <source>
        <dbReference type="Proteomes" id="UP000762676"/>
    </source>
</evidence>
<evidence type="ECO:0000259" key="3">
    <source>
        <dbReference type="SMART" id="SM00737"/>
    </source>
</evidence>
<dbReference type="Pfam" id="PF02221">
    <property type="entry name" value="E1_DerP2_DerF2"/>
    <property type="match status" value="1"/>
</dbReference>
<dbReference type="AlphaFoldDB" id="A0AAV4IHR4"/>
<dbReference type="PANTHER" id="PTHR17357:SF0">
    <property type="entry name" value="GANGLIOSIDE GM2 ACTIVATOR"/>
    <property type="match status" value="1"/>
</dbReference>
<dbReference type="GO" id="GO:0009898">
    <property type="term" value="C:cytoplasmic side of plasma membrane"/>
    <property type="evidence" value="ECO:0007669"/>
    <property type="project" value="TreeGrafter"/>
</dbReference>
<dbReference type="SMART" id="SM00737">
    <property type="entry name" value="ML"/>
    <property type="match status" value="1"/>
</dbReference>
<dbReference type="Gene3D" id="2.70.220.10">
    <property type="entry name" value="Ganglioside GM2 activator"/>
    <property type="match status" value="1"/>
</dbReference>
<dbReference type="InterPro" id="IPR028996">
    <property type="entry name" value="GM2-AP"/>
</dbReference>
<gene>
    <name evidence="4" type="ORF">ElyMa_001291500</name>
</gene>
<proteinExistence type="predicted"/>
<evidence type="ECO:0000313" key="4">
    <source>
        <dbReference type="EMBL" id="GFS09148.1"/>
    </source>
</evidence>
<name>A0AAV4IHR4_9GAST</name>
<dbReference type="PANTHER" id="PTHR17357">
    <property type="entry name" value="GM2 GANGLIOSIDE ACTIVATOR PROTEIN"/>
    <property type="match status" value="1"/>
</dbReference>
<dbReference type="InterPro" id="IPR003172">
    <property type="entry name" value="ML_dom"/>
</dbReference>
<dbReference type="SUPFAM" id="SSF63707">
    <property type="entry name" value="Ganglioside M2 (gm2) activator"/>
    <property type="match status" value="1"/>
</dbReference>
<reference evidence="4 5" key="1">
    <citation type="journal article" date="2021" name="Elife">
        <title>Chloroplast acquisition without the gene transfer in kleptoplastic sea slugs, Plakobranchus ocellatus.</title>
        <authorList>
            <person name="Maeda T."/>
            <person name="Takahashi S."/>
            <person name="Yoshida T."/>
            <person name="Shimamura S."/>
            <person name="Takaki Y."/>
            <person name="Nagai Y."/>
            <person name="Toyoda A."/>
            <person name="Suzuki Y."/>
            <person name="Arimoto A."/>
            <person name="Ishii H."/>
            <person name="Satoh N."/>
            <person name="Nishiyama T."/>
            <person name="Hasebe M."/>
            <person name="Maruyama T."/>
            <person name="Minagawa J."/>
            <person name="Obokata J."/>
            <person name="Shigenobu S."/>
        </authorList>
    </citation>
    <scope>NUCLEOTIDE SEQUENCE [LARGE SCALE GENOMIC DNA]</scope>
</reference>
<accession>A0AAV4IHR4</accession>
<keyword evidence="1 2" id="KW-0732">Signal</keyword>
<sequence length="232" mass="25401">MSSSSFIAVLCLMTLASGIDARLNLDRILSDLTGSNTIKNDEVRNMALDEISKLRSPFLLQRRPMGMQTRKTAEGRLSGPFNWSSCGPADQSIDIRNLTLGPSPFHFPGELDFGFDIIFHDTISSDSPVSADLKLQVNTQGTWIDIPCIGSIGSCHYDNLCSILSKIQCPADLKQQGIPCNCPFNKGEYKLQKYSVSILASVFLSGDYKAKAVITDTTKGQIGCYQISFTVE</sequence>
<organism evidence="4 5">
    <name type="scientific">Elysia marginata</name>
    <dbReference type="NCBI Taxonomy" id="1093978"/>
    <lineage>
        <taxon>Eukaryota</taxon>
        <taxon>Metazoa</taxon>
        <taxon>Spiralia</taxon>
        <taxon>Lophotrochozoa</taxon>
        <taxon>Mollusca</taxon>
        <taxon>Gastropoda</taxon>
        <taxon>Heterobranchia</taxon>
        <taxon>Euthyneura</taxon>
        <taxon>Panpulmonata</taxon>
        <taxon>Sacoglossa</taxon>
        <taxon>Placobranchoidea</taxon>
        <taxon>Plakobranchidae</taxon>
        <taxon>Elysia</taxon>
    </lineage>
</organism>
<dbReference type="GO" id="GO:0008047">
    <property type="term" value="F:enzyme activator activity"/>
    <property type="evidence" value="ECO:0007669"/>
    <property type="project" value="InterPro"/>
</dbReference>
<comment type="caution">
    <text evidence="4">The sequence shown here is derived from an EMBL/GenBank/DDBJ whole genome shotgun (WGS) entry which is preliminary data.</text>
</comment>
<dbReference type="GO" id="GO:0005319">
    <property type="term" value="F:lipid transporter activity"/>
    <property type="evidence" value="ECO:0007669"/>
    <property type="project" value="TreeGrafter"/>
</dbReference>
<dbReference type="Proteomes" id="UP000762676">
    <property type="component" value="Unassembled WGS sequence"/>
</dbReference>